<dbReference type="Proteomes" id="UP001054837">
    <property type="component" value="Unassembled WGS sequence"/>
</dbReference>
<name>A0AAV4VZ99_9ARAC</name>
<evidence type="ECO:0000313" key="1">
    <source>
        <dbReference type="EMBL" id="GIY75014.1"/>
    </source>
</evidence>
<evidence type="ECO:0000313" key="2">
    <source>
        <dbReference type="Proteomes" id="UP001054837"/>
    </source>
</evidence>
<dbReference type="AlphaFoldDB" id="A0AAV4VZ99"/>
<gene>
    <name evidence="1" type="ORF">CDAR_441751</name>
</gene>
<sequence>MGECTIHNSPRSACSSVQKCERFLLDSVWIGVCVGCTTDSSPSSTKQHVVVCTCEIEHPHCISDTEQKQIIFAWRYPNHLEVRERFRTKILLRYLPVCVHREERE</sequence>
<dbReference type="EMBL" id="BPLQ01013819">
    <property type="protein sequence ID" value="GIY75014.1"/>
    <property type="molecule type" value="Genomic_DNA"/>
</dbReference>
<reference evidence="1 2" key="1">
    <citation type="submission" date="2021-06" db="EMBL/GenBank/DDBJ databases">
        <title>Caerostris darwini draft genome.</title>
        <authorList>
            <person name="Kono N."/>
            <person name="Arakawa K."/>
        </authorList>
    </citation>
    <scope>NUCLEOTIDE SEQUENCE [LARGE SCALE GENOMIC DNA]</scope>
</reference>
<comment type="caution">
    <text evidence="1">The sequence shown here is derived from an EMBL/GenBank/DDBJ whole genome shotgun (WGS) entry which is preliminary data.</text>
</comment>
<organism evidence="1 2">
    <name type="scientific">Caerostris darwini</name>
    <dbReference type="NCBI Taxonomy" id="1538125"/>
    <lineage>
        <taxon>Eukaryota</taxon>
        <taxon>Metazoa</taxon>
        <taxon>Ecdysozoa</taxon>
        <taxon>Arthropoda</taxon>
        <taxon>Chelicerata</taxon>
        <taxon>Arachnida</taxon>
        <taxon>Araneae</taxon>
        <taxon>Araneomorphae</taxon>
        <taxon>Entelegynae</taxon>
        <taxon>Araneoidea</taxon>
        <taxon>Araneidae</taxon>
        <taxon>Caerostris</taxon>
    </lineage>
</organism>
<accession>A0AAV4VZ99</accession>
<proteinExistence type="predicted"/>
<keyword evidence="2" id="KW-1185">Reference proteome</keyword>
<protein>
    <submittedName>
        <fullName evidence="1">Uncharacterized protein</fullName>
    </submittedName>
</protein>